<dbReference type="Gene3D" id="3.40.50.2300">
    <property type="match status" value="1"/>
</dbReference>
<dbReference type="PROSITE" id="PS50110">
    <property type="entry name" value="RESPONSE_REGULATORY"/>
    <property type="match status" value="1"/>
</dbReference>
<dbReference type="InterPro" id="IPR039420">
    <property type="entry name" value="WalR-like"/>
</dbReference>
<evidence type="ECO:0000259" key="9">
    <source>
        <dbReference type="PROSITE" id="PS51755"/>
    </source>
</evidence>
<dbReference type="CDD" id="cd17616">
    <property type="entry name" value="REC_OmpR_CtrA"/>
    <property type="match status" value="1"/>
</dbReference>
<dbReference type="PROSITE" id="PS51755">
    <property type="entry name" value="OMPR_PHOB"/>
    <property type="match status" value="1"/>
</dbReference>
<evidence type="ECO:0000256" key="3">
    <source>
        <dbReference type="ARBA" id="ARBA00023015"/>
    </source>
</evidence>
<evidence type="ECO:0000256" key="7">
    <source>
        <dbReference type="PROSITE-ProRule" id="PRU01091"/>
    </source>
</evidence>
<dbReference type="STRING" id="1685378.AVO44_00430"/>
<evidence type="ECO:0000256" key="6">
    <source>
        <dbReference type="PROSITE-ProRule" id="PRU00169"/>
    </source>
</evidence>
<evidence type="ECO:0000313" key="11">
    <source>
        <dbReference type="Proteomes" id="UP000053690"/>
    </source>
</evidence>
<dbReference type="RefSeq" id="WP_068331173.1">
    <property type="nucleotide sequence ID" value="NZ_LQBP01000001.1"/>
</dbReference>
<dbReference type="Gene3D" id="6.10.250.690">
    <property type="match status" value="1"/>
</dbReference>
<gene>
    <name evidence="10" type="ORF">AVO44_00430</name>
</gene>
<evidence type="ECO:0000259" key="8">
    <source>
        <dbReference type="PROSITE" id="PS50110"/>
    </source>
</evidence>
<sequence>MRILLVEDDPTTSKSIELMLTHANLNVYATDLGEEGIDLAKLYDYDLILLDLNLPDMNGHEVLRQLRIARVETPILILSGADDTENKIKGFGFGADDYMTKPFHREELVARIHAIIRRSKGHSQSIIHTGRVAVNLDAKTVEVEGKTVRLTGKEYQMLELLSLRKGTTLTKEMFLNHLYGGMDEPELKIIDVFICKLRKKLSNATGGDNYIETVWGRGYVLRDPQSKTVDETRMAVGA</sequence>
<dbReference type="InterPro" id="IPR011006">
    <property type="entry name" value="CheY-like_superfamily"/>
</dbReference>
<feature type="domain" description="Response regulatory" evidence="8">
    <location>
        <begin position="2"/>
        <end position="116"/>
    </location>
</feature>
<protein>
    <submittedName>
        <fullName evidence="10">Two-component system response regulator</fullName>
    </submittedName>
</protein>
<dbReference type="AlphaFoldDB" id="A0A0X3U1G9"/>
<evidence type="ECO:0000256" key="1">
    <source>
        <dbReference type="ARBA" id="ARBA00022553"/>
    </source>
</evidence>
<dbReference type="PANTHER" id="PTHR48111:SF22">
    <property type="entry name" value="REGULATOR OF RPOS"/>
    <property type="match status" value="1"/>
</dbReference>
<dbReference type="GO" id="GO:0005829">
    <property type="term" value="C:cytosol"/>
    <property type="evidence" value="ECO:0007669"/>
    <property type="project" value="TreeGrafter"/>
</dbReference>
<reference evidence="11" key="1">
    <citation type="submission" date="2015-12" db="EMBL/GenBank/DDBJ databases">
        <authorList>
            <person name="Zhang G."/>
            <person name="Stingl U."/>
        </authorList>
    </citation>
    <scope>NUCLEOTIDE SEQUENCE [LARGE SCALE GENOMIC DNA]</scope>
    <source>
        <strain evidence="11">ZGT108</strain>
    </source>
</reference>
<comment type="caution">
    <text evidence="10">The sequence shown here is derived from an EMBL/GenBank/DDBJ whole genome shotgun (WGS) entry which is preliminary data.</text>
</comment>
<evidence type="ECO:0000313" key="10">
    <source>
        <dbReference type="EMBL" id="KUJ81797.1"/>
    </source>
</evidence>
<dbReference type="Proteomes" id="UP000053690">
    <property type="component" value="Unassembled WGS sequence"/>
</dbReference>
<dbReference type="PANTHER" id="PTHR48111">
    <property type="entry name" value="REGULATOR OF RPOS"/>
    <property type="match status" value="1"/>
</dbReference>
<dbReference type="EMBL" id="LQBP01000001">
    <property type="protein sequence ID" value="KUJ81797.1"/>
    <property type="molecule type" value="Genomic_DNA"/>
</dbReference>
<feature type="modified residue" description="4-aspartylphosphate" evidence="6">
    <location>
        <position position="51"/>
    </location>
</feature>
<evidence type="ECO:0000256" key="4">
    <source>
        <dbReference type="ARBA" id="ARBA00023125"/>
    </source>
</evidence>
<dbReference type="Gene3D" id="1.10.10.10">
    <property type="entry name" value="Winged helix-like DNA-binding domain superfamily/Winged helix DNA-binding domain"/>
    <property type="match status" value="1"/>
</dbReference>
<dbReference type="GO" id="GO:0006355">
    <property type="term" value="P:regulation of DNA-templated transcription"/>
    <property type="evidence" value="ECO:0007669"/>
    <property type="project" value="InterPro"/>
</dbReference>
<evidence type="ECO:0000256" key="5">
    <source>
        <dbReference type="ARBA" id="ARBA00023163"/>
    </source>
</evidence>
<name>A0A0X3U1G9_9RHOB</name>
<dbReference type="Pfam" id="PF00486">
    <property type="entry name" value="Trans_reg_C"/>
    <property type="match status" value="1"/>
</dbReference>
<evidence type="ECO:0000256" key="2">
    <source>
        <dbReference type="ARBA" id="ARBA00023012"/>
    </source>
</evidence>
<dbReference type="SMART" id="SM00448">
    <property type="entry name" value="REC"/>
    <property type="match status" value="1"/>
</dbReference>
<keyword evidence="4 7" id="KW-0238">DNA-binding</keyword>
<organism evidence="10 11">
    <name type="scientific">Ruegeria profundi</name>
    <dbReference type="NCBI Taxonomy" id="1685378"/>
    <lineage>
        <taxon>Bacteria</taxon>
        <taxon>Pseudomonadati</taxon>
        <taxon>Pseudomonadota</taxon>
        <taxon>Alphaproteobacteria</taxon>
        <taxon>Rhodobacterales</taxon>
        <taxon>Roseobacteraceae</taxon>
        <taxon>Ruegeria</taxon>
    </lineage>
</organism>
<dbReference type="InterPro" id="IPR036388">
    <property type="entry name" value="WH-like_DNA-bd_sf"/>
</dbReference>
<dbReference type="SMART" id="SM00862">
    <property type="entry name" value="Trans_reg_C"/>
    <property type="match status" value="1"/>
</dbReference>
<dbReference type="InterPro" id="IPR001789">
    <property type="entry name" value="Sig_transdc_resp-reg_receiver"/>
</dbReference>
<feature type="DNA-binding region" description="OmpR/PhoB-type" evidence="7">
    <location>
        <begin position="124"/>
        <end position="223"/>
    </location>
</feature>
<dbReference type="InterPro" id="IPR001867">
    <property type="entry name" value="OmpR/PhoB-type_DNA-bd"/>
</dbReference>
<dbReference type="GO" id="GO:0000976">
    <property type="term" value="F:transcription cis-regulatory region binding"/>
    <property type="evidence" value="ECO:0007669"/>
    <property type="project" value="TreeGrafter"/>
</dbReference>
<dbReference type="NCBIfam" id="NF045991">
    <property type="entry name" value="RespRegCtrARhodob"/>
    <property type="match status" value="1"/>
</dbReference>
<dbReference type="Pfam" id="PF00072">
    <property type="entry name" value="Response_reg"/>
    <property type="match status" value="1"/>
</dbReference>
<dbReference type="GO" id="GO:0032993">
    <property type="term" value="C:protein-DNA complex"/>
    <property type="evidence" value="ECO:0007669"/>
    <property type="project" value="TreeGrafter"/>
</dbReference>
<feature type="domain" description="OmpR/PhoB-type" evidence="9">
    <location>
        <begin position="124"/>
        <end position="223"/>
    </location>
</feature>
<dbReference type="CDD" id="cd00383">
    <property type="entry name" value="trans_reg_C"/>
    <property type="match status" value="1"/>
</dbReference>
<dbReference type="SUPFAM" id="SSF52172">
    <property type="entry name" value="CheY-like"/>
    <property type="match status" value="1"/>
</dbReference>
<dbReference type="GO" id="GO:0000156">
    <property type="term" value="F:phosphorelay response regulator activity"/>
    <property type="evidence" value="ECO:0007669"/>
    <property type="project" value="TreeGrafter"/>
</dbReference>
<keyword evidence="3" id="KW-0805">Transcription regulation</keyword>
<keyword evidence="2" id="KW-0902">Two-component regulatory system</keyword>
<keyword evidence="5" id="KW-0804">Transcription</keyword>
<dbReference type="OrthoDB" id="9802426at2"/>
<keyword evidence="11" id="KW-1185">Reference proteome</keyword>
<accession>A0A0X3U1G9</accession>
<keyword evidence="1 6" id="KW-0597">Phosphoprotein</keyword>
<dbReference type="FunFam" id="1.10.10.10:FF:000052">
    <property type="entry name" value="Cell cycle response regulator"/>
    <property type="match status" value="1"/>
</dbReference>
<proteinExistence type="predicted"/>